<dbReference type="FunFam" id="2.60.40.10:FF:000552">
    <property type="entry name" value="Related to glucoamylase"/>
    <property type="match status" value="1"/>
</dbReference>
<dbReference type="InParanoid" id="A0A6P8V6E3"/>
<organism evidence="12 13">
    <name type="scientific">Gymnodraco acuticeps</name>
    <name type="common">Antarctic dragonfish</name>
    <dbReference type="NCBI Taxonomy" id="8218"/>
    <lineage>
        <taxon>Eukaryota</taxon>
        <taxon>Metazoa</taxon>
        <taxon>Chordata</taxon>
        <taxon>Craniata</taxon>
        <taxon>Vertebrata</taxon>
        <taxon>Euteleostomi</taxon>
        <taxon>Actinopterygii</taxon>
        <taxon>Neopterygii</taxon>
        <taxon>Teleostei</taxon>
        <taxon>Neoteleostei</taxon>
        <taxon>Acanthomorphata</taxon>
        <taxon>Eupercaria</taxon>
        <taxon>Perciformes</taxon>
        <taxon>Notothenioidei</taxon>
        <taxon>Bathydraconidae</taxon>
        <taxon>Gymnodraco</taxon>
    </lineage>
</organism>
<evidence type="ECO:0000256" key="7">
    <source>
        <dbReference type="ARBA" id="ARBA00075794"/>
    </source>
</evidence>
<feature type="transmembrane region" description="Helical" evidence="10">
    <location>
        <begin position="86"/>
        <end position="104"/>
    </location>
</feature>
<gene>
    <name evidence="13" type="primary">stbd1</name>
</gene>
<dbReference type="Proteomes" id="UP000515161">
    <property type="component" value="Unplaced"/>
</dbReference>
<dbReference type="InterPro" id="IPR013784">
    <property type="entry name" value="Carb-bd-like_fold"/>
</dbReference>
<feature type="compositionally biased region" description="Acidic residues" evidence="9">
    <location>
        <begin position="285"/>
        <end position="296"/>
    </location>
</feature>
<evidence type="ECO:0000313" key="12">
    <source>
        <dbReference type="Proteomes" id="UP000515161"/>
    </source>
</evidence>
<feature type="region of interest" description="Disordered" evidence="9">
    <location>
        <begin position="266"/>
        <end position="302"/>
    </location>
</feature>
<feature type="region of interest" description="Disordered" evidence="9">
    <location>
        <begin position="175"/>
        <end position="205"/>
    </location>
</feature>
<dbReference type="GO" id="GO:0034045">
    <property type="term" value="C:phagophore assembly site membrane"/>
    <property type="evidence" value="ECO:0007669"/>
    <property type="project" value="UniProtKB-SubCell"/>
</dbReference>
<feature type="compositionally biased region" description="Basic and acidic residues" evidence="9">
    <location>
        <begin position="119"/>
        <end position="130"/>
    </location>
</feature>
<feature type="region of interest" description="Disordered" evidence="9">
    <location>
        <begin position="922"/>
        <end position="951"/>
    </location>
</feature>
<comment type="subcellular location">
    <subcellularLocation>
        <location evidence="2">Cell membrane</location>
        <location evidence="2">Sarcolemma</location>
        <location evidence="2">T-tubule</location>
    </subcellularLocation>
    <subcellularLocation>
        <location evidence="1">Endoplasmic reticulum membrane</location>
        <topology evidence="1">Single-pass type III membrane protein</topology>
    </subcellularLocation>
    <subcellularLocation>
        <location evidence="4">Preautophagosomal structure membrane</location>
        <topology evidence="4">Single-pass type III membrane protein</topology>
    </subcellularLocation>
</comment>
<feature type="compositionally biased region" description="Basic and acidic residues" evidence="9">
    <location>
        <begin position="266"/>
        <end position="284"/>
    </location>
</feature>
<dbReference type="GO" id="GO:2001070">
    <property type="term" value="F:starch binding"/>
    <property type="evidence" value="ECO:0007669"/>
    <property type="project" value="InterPro"/>
</dbReference>
<accession>A0A6P8V6E3</accession>
<dbReference type="GO" id="GO:0030315">
    <property type="term" value="C:T-tubule"/>
    <property type="evidence" value="ECO:0007669"/>
    <property type="project" value="UniProtKB-SubCell"/>
</dbReference>
<sequence length="1076" mass="119650">MSSSHLHRVQLCSNKRSLHWNNVQDLERQPAADQSGPHTHIQTHTSGWLLPPQTAIMPLKNGNTVGVERRMDLASLFCMIGRHGPAVALAVIAIVSVLAGFVIYRTVRGKRRKAPAADGDGKSPGEERDAAGVQEQSPEEARSCVQSTDASDDVLSDMKEDICLIQSDLKVRHRRSAAAENTSSPYPHLKSETQVPDNKHTTSDDAEEVAVVWDSYQVSEAYAEAASKSQQSGTYTEAELVLEDAVDRQDVLEELHYNESCLNKTETIKDENNEEEKKVLKSEGQEDEGLSTDEDVSDKQTREETDNFLCAFINPVCFEQTRHMSENSDEDKDNKTTNDVEDSEEPIIHIEDVPVPCVCYDNEEFEEEEPIDCNSYSADNNFSPDEENGCEEAEEECLKDEGHDDSLSGMTTDQPNAQISGIEDLIDLSSDCPQREYKTASSLDEDTDITINCPHISSQETGNQHENIQNGTAVTLAEERDDQVYEPHVQSCYEDIENVQMIRNEALDEASVSDEPDVVASVGEKIATPEDIQKAADTDTIENDTDSVIAEEILCPQLRPICQEQQSDHVESNENVDETRVDDPDACKNASCTALLMSEDISCPVMLSSSHDQQSDHMENNVTLDKITVQSDIDAPACDHSTTTSLIMPMEPSHPDMLSFSQDQQSDQQIIPEDTTGAASVMTEDNKPPICQIRLPSFEQFEMRDNDPSLVGSAGVESGISSMAVSPDAGNDFDVIFEHTVLPMMDCYLKSDGQMEAQNILFFDDAAISSIEDDTAGMVFQPFPSHHSQQPHSEQTSWTDYESLAANKDMFGHEITESYHRAIDQFAAEIANSVTSFVEELDKQSDVKVVEVVEVKEQKAGVSVEKKEETKAEKEEDYEKTEISIMEATMDHNEWIMDGNYQTLPWMNLSALSIPQDLTKTNELPTEESQNSSASTDTTCVDPTEIPPSTDVQQTSTLSLVDDNTENNKKVVAVQPMPQNVNVTFRVHYITQSPNQTVAVTGNQQELGNWKEFIPLERAKDGHWATVVSLPAESHVEWKFVVVDKGEVCRWEEGGNRHLHAGYGDDLLVHQRWGLF</sequence>
<reference evidence="13" key="1">
    <citation type="submission" date="2025-08" db="UniProtKB">
        <authorList>
            <consortium name="RefSeq"/>
        </authorList>
    </citation>
    <scope>IDENTIFICATION</scope>
</reference>
<feature type="domain" description="CBM20" evidence="11">
    <location>
        <begin position="975"/>
        <end position="1075"/>
    </location>
</feature>
<feature type="compositionally biased region" description="Basic and acidic residues" evidence="9">
    <location>
        <begin position="323"/>
        <end position="338"/>
    </location>
</feature>
<keyword evidence="10" id="KW-1133">Transmembrane helix</keyword>
<evidence type="ECO:0000256" key="10">
    <source>
        <dbReference type="SAM" id="Phobius"/>
    </source>
</evidence>
<dbReference type="GeneID" id="117554907"/>
<protein>
    <recommendedName>
        <fullName evidence="6">Starch-binding domain-containing protein 1</fullName>
    </recommendedName>
    <alternativeName>
        <fullName evidence="7">Genethonin-1</fullName>
    </alternativeName>
    <alternativeName>
        <fullName evidence="8">Glycophagy cargo receptor stbd1</fullName>
    </alternativeName>
</protein>
<dbReference type="KEGG" id="gacu:117554907"/>
<evidence type="ECO:0000256" key="2">
    <source>
        <dbReference type="ARBA" id="ARBA00024012"/>
    </source>
</evidence>
<evidence type="ECO:0000256" key="9">
    <source>
        <dbReference type="SAM" id="MobiDB-lite"/>
    </source>
</evidence>
<dbReference type="InterPro" id="IPR013783">
    <property type="entry name" value="Ig-like_fold"/>
</dbReference>
<evidence type="ECO:0000256" key="1">
    <source>
        <dbReference type="ARBA" id="ARBA00004643"/>
    </source>
</evidence>
<dbReference type="OrthoDB" id="6123450at2759"/>
<dbReference type="SUPFAM" id="SSF49452">
    <property type="entry name" value="Starch-binding domain-like"/>
    <property type="match status" value="1"/>
</dbReference>
<evidence type="ECO:0000256" key="6">
    <source>
        <dbReference type="ARBA" id="ARBA00073038"/>
    </source>
</evidence>
<dbReference type="InterPro" id="IPR002044">
    <property type="entry name" value="CBM20"/>
</dbReference>
<dbReference type="PANTHER" id="PTHR15048:SF0">
    <property type="entry name" value="STARCH-BINDING DOMAIN-CONTAINING PROTEIN 1"/>
    <property type="match status" value="1"/>
</dbReference>
<name>A0A6P8V6E3_GYMAC</name>
<evidence type="ECO:0000256" key="4">
    <source>
        <dbReference type="ARBA" id="ARBA00060405"/>
    </source>
</evidence>
<dbReference type="SMART" id="SM01065">
    <property type="entry name" value="CBM_2"/>
    <property type="match status" value="1"/>
</dbReference>
<evidence type="ECO:0000256" key="3">
    <source>
        <dbReference type="ARBA" id="ARBA00053886"/>
    </source>
</evidence>
<dbReference type="PANTHER" id="PTHR15048">
    <property type="entry name" value="STARCH-BINDING DOMAIN-CONTAINING PROTEIN 1"/>
    <property type="match status" value="1"/>
</dbReference>
<dbReference type="Pfam" id="PF00686">
    <property type="entry name" value="CBM_20"/>
    <property type="match status" value="1"/>
</dbReference>
<dbReference type="Gene3D" id="2.60.40.10">
    <property type="entry name" value="Immunoglobulins"/>
    <property type="match status" value="1"/>
</dbReference>
<proteinExistence type="predicted"/>
<feature type="region of interest" description="Disordered" evidence="9">
    <location>
        <begin position="112"/>
        <end position="151"/>
    </location>
</feature>
<comment type="subunit">
    <text evidence="5">Interacts with the ATG8 family proteins GABARAP and GABARAPL1. Interacts with several glycogen-associated proteins, such as GYS2 (liver glycogen synthase), GDE (glycogen debranching enzyme), GBE1 (glycogen branching enzyme 1) and EPM2A (Laforin).</text>
</comment>
<dbReference type="GO" id="GO:0061723">
    <property type="term" value="P:glycophagy"/>
    <property type="evidence" value="ECO:0007669"/>
    <property type="project" value="UniProtKB-ARBA"/>
</dbReference>
<keyword evidence="10" id="KW-0472">Membrane</keyword>
<dbReference type="AlphaFoldDB" id="A0A6P8V6E3"/>
<comment type="function">
    <text evidence="3">Acts as a cargo receptor for glycogen. Delivers its cargo to an autophagic pathway called glycophagy, resulting in the transport of glycogen to lysosomes.</text>
</comment>
<evidence type="ECO:0000256" key="8">
    <source>
        <dbReference type="ARBA" id="ARBA00076001"/>
    </source>
</evidence>
<evidence type="ECO:0000259" key="11">
    <source>
        <dbReference type="PROSITE" id="PS51166"/>
    </source>
</evidence>
<feature type="compositionally biased region" description="Polar residues" evidence="9">
    <location>
        <begin position="922"/>
        <end position="941"/>
    </location>
</feature>
<dbReference type="RefSeq" id="XP_034085391.1">
    <property type="nucleotide sequence ID" value="XM_034229500.1"/>
</dbReference>
<evidence type="ECO:0000313" key="13">
    <source>
        <dbReference type="RefSeq" id="XP_034085391.1"/>
    </source>
</evidence>
<dbReference type="PROSITE" id="PS51166">
    <property type="entry name" value="CBM20"/>
    <property type="match status" value="1"/>
</dbReference>
<dbReference type="CTD" id="8987"/>
<feature type="region of interest" description="Disordered" evidence="9">
    <location>
        <begin position="323"/>
        <end position="344"/>
    </location>
</feature>
<dbReference type="GO" id="GO:0005789">
    <property type="term" value="C:endoplasmic reticulum membrane"/>
    <property type="evidence" value="ECO:0007669"/>
    <property type="project" value="UniProtKB-SubCell"/>
</dbReference>
<keyword evidence="10" id="KW-0812">Transmembrane</keyword>
<keyword evidence="12" id="KW-1185">Reference proteome</keyword>
<evidence type="ECO:0000256" key="5">
    <source>
        <dbReference type="ARBA" id="ARBA00062412"/>
    </source>
</evidence>